<proteinExistence type="predicted"/>
<evidence type="ECO:0000256" key="1">
    <source>
        <dbReference type="SAM" id="MobiDB-lite"/>
    </source>
</evidence>
<dbReference type="Proteomes" id="UP000627838">
    <property type="component" value="Unassembled WGS sequence"/>
</dbReference>
<evidence type="ECO:0008006" key="4">
    <source>
        <dbReference type="Google" id="ProtNLM"/>
    </source>
</evidence>
<name>A0ABR9JVV3_9ACTN</name>
<comment type="caution">
    <text evidence="2">The sequence shown here is derived from an EMBL/GenBank/DDBJ whole genome shotgun (WGS) entry which is preliminary data.</text>
</comment>
<organism evidence="2 3">
    <name type="scientific">Actinomadura algeriensis</name>
    <dbReference type="NCBI Taxonomy" id="1679523"/>
    <lineage>
        <taxon>Bacteria</taxon>
        <taxon>Bacillati</taxon>
        <taxon>Actinomycetota</taxon>
        <taxon>Actinomycetes</taxon>
        <taxon>Streptosporangiales</taxon>
        <taxon>Thermomonosporaceae</taxon>
        <taxon>Actinomadura</taxon>
    </lineage>
</organism>
<accession>A0ABR9JVV3</accession>
<gene>
    <name evidence="2" type="ORF">H4W34_004534</name>
</gene>
<reference evidence="2 3" key="1">
    <citation type="submission" date="2020-10" db="EMBL/GenBank/DDBJ databases">
        <title>Sequencing the genomes of 1000 actinobacteria strains.</title>
        <authorList>
            <person name="Klenk H.-P."/>
        </authorList>
    </citation>
    <scope>NUCLEOTIDE SEQUENCE [LARGE SCALE GENOMIC DNA]</scope>
    <source>
        <strain evidence="2 3">DSM 46744</strain>
    </source>
</reference>
<evidence type="ECO:0000313" key="3">
    <source>
        <dbReference type="Proteomes" id="UP000627838"/>
    </source>
</evidence>
<sequence length="46" mass="4852">MSSSVPSETRPQLGGGASEGRRSSFVLTFAPLAMAQKRSVRKVSQA</sequence>
<feature type="region of interest" description="Disordered" evidence="1">
    <location>
        <begin position="1"/>
        <end position="21"/>
    </location>
</feature>
<keyword evidence="3" id="KW-1185">Reference proteome</keyword>
<evidence type="ECO:0000313" key="2">
    <source>
        <dbReference type="EMBL" id="MBE1534701.1"/>
    </source>
</evidence>
<protein>
    <recommendedName>
        <fullName evidence="4">DUF397 domain-containing protein</fullName>
    </recommendedName>
</protein>
<dbReference type="EMBL" id="JADBDZ010000001">
    <property type="protein sequence ID" value="MBE1534701.1"/>
    <property type="molecule type" value="Genomic_DNA"/>
</dbReference>
<feature type="compositionally biased region" description="Polar residues" evidence="1">
    <location>
        <begin position="1"/>
        <end position="10"/>
    </location>
</feature>